<protein>
    <submittedName>
        <fullName evidence="1">HPr kinase</fullName>
    </submittedName>
</protein>
<dbReference type="Proteomes" id="UP000002217">
    <property type="component" value="Chromosome"/>
</dbReference>
<gene>
    <name evidence="1" type="ordered locus">Dtox_3276</name>
</gene>
<dbReference type="EMBL" id="CP001720">
    <property type="protein sequence ID" value="ACV64010.1"/>
    <property type="molecule type" value="Genomic_DNA"/>
</dbReference>
<dbReference type="eggNOG" id="COG1493">
    <property type="taxonomic scope" value="Bacteria"/>
</dbReference>
<evidence type="ECO:0000313" key="1">
    <source>
        <dbReference type="EMBL" id="ACV64010.1"/>
    </source>
</evidence>
<keyword evidence="2" id="KW-1185">Reference proteome</keyword>
<dbReference type="Gene3D" id="3.40.50.300">
    <property type="entry name" value="P-loop containing nucleotide triphosphate hydrolases"/>
    <property type="match status" value="1"/>
</dbReference>
<proteinExistence type="predicted"/>
<dbReference type="KEGG" id="dae:Dtox_3276"/>
<organism evidence="1 2">
    <name type="scientific">Desulfofarcimen acetoxidans (strain ATCC 49208 / DSM 771 / KCTC 5769 / VKM B-1644 / 5575)</name>
    <name type="common">Desulfotomaculum acetoxidans</name>
    <dbReference type="NCBI Taxonomy" id="485916"/>
    <lineage>
        <taxon>Bacteria</taxon>
        <taxon>Bacillati</taxon>
        <taxon>Bacillota</taxon>
        <taxon>Clostridia</taxon>
        <taxon>Eubacteriales</taxon>
        <taxon>Peptococcaceae</taxon>
        <taxon>Desulfofarcimen</taxon>
    </lineage>
</organism>
<dbReference type="OrthoDB" id="5430844at2"/>
<sequence>MLLNNCNSDKFFYTAFGLYIMSDFLLPELLPASICTPDICISYGKVPINILNPVEKTDTYQVAKNQFLFQVQGIGRYYVTNGNRIVVNPAKRTEEHIVRLFLLGTSFGALLLQRGILPIHGSAVVINGCGVIFTGASGAGKSTLLAAFRQRGYSFLTDDVAAVTLKSDGAALVQSAYPQQKLWRDSAEEIGLDTAQLAPVYNGIEKKKYSIPVHNGFIQSPVSLVAVYELRAESCRDVTLKPLWGMDKLAVLLKHTYRCWLIKGLGLMEVYFKLCIAVARQVSVSRLTRPEGLFSLEEQVRLINQDIADCSLAAHL</sequence>
<dbReference type="AlphaFoldDB" id="C8W5L0"/>
<keyword evidence="1" id="KW-0808">Transferase</keyword>
<name>C8W5L0_DESAS</name>
<keyword evidence="1" id="KW-0418">Kinase</keyword>
<dbReference type="HOGENOM" id="CLU_073290_1_0_9"/>
<dbReference type="InterPro" id="IPR027417">
    <property type="entry name" value="P-loop_NTPase"/>
</dbReference>
<dbReference type="STRING" id="485916.Dtox_3276"/>
<evidence type="ECO:0000313" key="2">
    <source>
        <dbReference type="Proteomes" id="UP000002217"/>
    </source>
</evidence>
<accession>C8W5L0</accession>
<dbReference type="GO" id="GO:0016301">
    <property type="term" value="F:kinase activity"/>
    <property type="evidence" value="ECO:0007669"/>
    <property type="project" value="UniProtKB-KW"/>
</dbReference>
<reference evidence="1 2" key="1">
    <citation type="journal article" date="2009" name="Stand. Genomic Sci.">
        <title>Complete genome sequence of Desulfotomaculum acetoxidans type strain (5575).</title>
        <authorList>
            <person name="Spring S."/>
            <person name="Lapidus A."/>
            <person name="Schroder M."/>
            <person name="Gleim D."/>
            <person name="Sims D."/>
            <person name="Meincke L."/>
            <person name="Glavina Del Rio T."/>
            <person name="Tice H."/>
            <person name="Copeland A."/>
            <person name="Cheng J.F."/>
            <person name="Lucas S."/>
            <person name="Chen F."/>
            <person name="Nolan M."/>
            <person name="Bruce D."/>
            <person name="Goodwin L."/>
            <person name="Pitluck S."/>
            <person name="Ivanova N."/>
            <person name="Mavromatis K."/>
            <person name="Mikhailova N."/>
            <person name="Pati A."/>
            <person name="Chen A."/>
            <person name="Palaniappan K."/>
            <person name="Land M."/>
            <person name="Hauser L."/>
            <person name="Chang Y.J."/>
            <person name="Jeffries C.D."/>
            <person name="Chain P."/>
            <person name="Saunders E."/>
            <person name="Brettin T."/>
            <person name="Detter J.C."/>
            <person name="Goker M."/>
            <person name="Bristow J."/>
            <person name="Eisen J.A."/>
            <person name="Markowitz V."/>
            <person name="Hugenholtz P."/>
            <person name="Kyrpides N.C."/>
            <person name="Klenk H.P."/>
            <person name="Han C."/>
        </authorList>
    </citation>
    <scope>NUCLEOTIDE SEQUENCE [LARGE SCALE GENOMIC DNA]</scope>
    <source>
        <strain evidence="2">ATCC 49208 / DSM 771 / VKM B-1644</strain>
    </source>
</reference>
<dbReference type="SUPFAM" id="SSF53795">
    <property type="entry name" value="PEP carboxykinase-like"/>
    <property type="match status" value="1"/>
</dbReference>
<dbReference type="RefSeq" id="WP_015758702.1">
    <property type="nucleotide sequence ID" value="NC_013216.1"/>
</dbReference>